<dbReference type="GO" id="GO:0015385">
    <property type="term" value="F:sodium:proton antiporter activity"/>
    <property type="evidence" value="ECO:0007669"/>
    <property type="project" value="TreeGrafter"/>
</dbReference>
<dbReference type="PROSITE" id="PS50850">
    <property type="entry name" value="MFS"/>
    <property type="match status" value="1"/>
</dbReference>
<dbReference type="SUPFAM" id="SSF103473">
    <property type="entry name" value="MFS general substrate transporter"/>
    <property type="match status" value="1"/>
</dbReference>
<evidence type="ECO:0000256" key="4">
    <source>
        <dbReference type="ARBA" id="ARBA00022475"/>
    </source>
</evidence>
<organism evidence="10 11">
    <name type="scientific">Oryzisolibacter propanilivorax</name>
    <dbReference type="NCBI Taxonomy" id="1527607"/>
    <lineage>
        <taxon>Bacteria</taxon>
        <taxon>Pseudomonadati</taxon>
        <taxon>Pseudomonadota</taxon>
        <taxon>Betaproteobacteria</taxon>
        <taxon>Burkholderiales</taxon>
        <taxon>Comamonadaceae</taxon>
        <taxon>Oryzisolibacter</taxon>
    </lineage>
</organism>
<dbReference type="InterPro" id="IPR020846">
    <property type="entry name" value="MFS_dom"/>
</dbReference>
<evidence type="ECO:0000256" key="1">
    <source>
        <dbReference type="ARBA" id="ARBA00004651"/>
    </source>
</evidence>
<evidence type="ECO:0000256" key="3">
    <source>
        <dbReference type="ARBA" id="ARBA00022448"/>
    </source>
</evidence>
<dbReference type="PANTHER" id="PTHR23502">
    <property type="entry name" value="MAJOR FACILITATOR SUPERFAMILY"/>
    <property type="match status" value="1"/>
</dbReference>
<comment type="similarity">
    <text evidence="2 8">Belongs to the major facilitator superfamily. Bcr/CmlA family.</text>
</comment>
<dbReference type="Gene3D" id="1.20.1720.10">
    <property type="entry name" value="Multidrug resistance protein D"/>
    <property type="match status" value="1"/>
</dbReference>
<dbReference type="EMBL" id="FNHP01000009">
    <property type="protein sequence ID" value="SDM60168.1"/>
    <property type="molecule type" value="Genomic_DNA"/>
</dbReference>
<feature type="domain" description="Major facilitator superfamily (MFS) profile" evidence="9">
    <location>
        <begin position="16"/>
        <end position="398"/>
    </location>
</feature>
<dbReference type="NCBIfam" id="TIGR00710">
    <property type="entry name" value="efflux_Bcr_CflA"/>
    <property type="match status" value="1"/>
</dbReference>
<protein>
    <recommendedName>
        <fullName evidence="8">Bcr/CflA family efflux transporter</fullName>
    </recommendedName>
</protein>
<dbReference type="GO" id="GO:1990961">
    <property type="term" value="P:xenobiotic detoxification by transmembrane export across the plasma membrane"/>
    <property type="evidence" value="ECO:0007669"/>
    <property type="project" value="InterPro"/>
</dbReference>
<dbReference type="STRING" id="1527607.SAMN05428957_10924"/>
<evidence type="ECO:0000256" key="7">
    <source>
        <dbReference type="ARBA" id="ARBA00023136"/>
    </source>
</evidence>
<evidence type="ECO:0000259" key="9">
    <source>
        <dbReference type="PROSITE" id="PS50850"/>
    </source>
</evidence>
<keyword evidence="4" id="KW-1003">Cell membrane</keyword>
<dbReference type="GO" id="GO:0042910">
    <property type="term" value="F:xenobiotic transmembrane transporter activity"/>
    <property type="evidence" value="ECO:0007669"/>
    <property type="project" value="InterPro"/>
</dbReference>
<proteinExistence type="inferred from homology"/>
<feature type="transmembrane region" description="Helical" evidence="8">
    <location>
        <begin position="284"/>
        <end position="302"/>
    </location>
</feature>
<reference evidence="11" key="1">
    <citation type="submission" date="2016-10" db="EMBL/GenBank/DDBJ databases">
        <authorList>
            <person name="Varghese N."/>
            <person name="Submissions S."/>
        </authorList>
    </citation>
    <scope>NUCLEOTIDE SEQUENCE [LARGE SCALE GENOMIC DNA]</scope>
    <source>
        <strain evidence="11">EPL6</strain>
    </source>
</reference>
<dbReference type="PANTHER" id="PTHR23502:SF132">
    <property type="entry name" value="POLYAMINE TRANSPORTER 2-RELATED"/>
    <property type="match status" value="1"/>
</dbReference>
<feature type="transmembrane region" description="Helical" evidence="8">
    <location>
        <begin position="373"/>
        <end position="395"/>
    </location>
</feature>
<feature type="transmembrane region" description="Helical" evidence="8">
    <location>
        <begin position="347"/>
        <end position="367"/>
    </location>
</feature>
<feature type="transmembrane region" description="Helical" evidence="8">
    <location>
        <begin position="50"/>
        <end position="70"/>
    </location>
</feature>
<keyword evidence="5 8" id="KW-0812">Transmembrane</keyword>
<feature type="transmembrane region" description="Helical" evidence="8">
    <location>
        <begin position="308"/>
        <end position="335"/>
    </location>
</feature>
<keyword evidence="6 8" id="KW-1133">Transmembrane helix</keyword>
<keyword evidence="3 8" id="KW-0813">Transport</keyword>
<evidence type="ECO:0000256" key="6">
    <source>
        <dbReference type="ARBA" id="ARBA00022989"/>
    </source>
</evidence>
<sequence>MPASSPPAAATGTYVPLWLLALVTISGTLAMHMFVPALPDAARHFQADSAAVQGAITAYIAGLALGQLAYGPLSDALGRRPMLLAGLVLYVLGGLAAMLAPSVPLLVGARLLQALGGCAGLALGRAMVRDTHAPADAVRALALLNLMMMVGPGLAPLVGSTLVALGGWRAVFALLTLLGAATLLLVWRRVPETAQASGRLRPGRLARDYAVLLRSPRFVAYAVGGGCATTSVYAFIAAAPFIITGQLGRPLGDVGVSLAVIMLGLAAGSLLASRLAQRVGVGRLLLWGNGISVASGALFLLLELTGWLTLVAAVGLMVCFVIGAGLASPAVLAKVLALDARRVGSAVGLYGFVQMALGAVFSALVGWGGNPAMAAAVVLFGAALLGQGCLQFALLRSRAPGVRR</sequence>
<name>A0A1G9UJT9_9BURK</name>
<feature type="transmembrane region" description="Helical" evidence="8">
    <location>
        <begin position="140"/>
        <end position="164"/>
    </location>
</feature>
<feature type="transmembrane region" description="Helical" evidence="8">
    <location>
        <begin position="12"/>
        <end position="38"/>
    </location>
</feature>
<dbReference type="AlphaFoldDB" id="A0A1G9UJT9"/>
<feature type="transmembrane region" description="Helical" evidence="8">
    <location>
        <begin position="254"/>
        <end position="272"/>
    </location>
</feature>
<keyword evidence="8" id="KW-0997">Cell inner membrane</keyword>
<dbReference type="InterPro" id="IPR036259">
    <property type="entry name" value="MFS_trans_sf"/>
</dbReference>
<keyword evidence="7 8" id="KW-0472">Membrane</keyword>
<dbReference type="InterPro" id="IPR004812">
    <property type="entry name" value="Efflux_drug-R_Bcr/CmlA"/>
</dbReference>
<feature type="transmembrane region" description="Helical" evidence="8">
    <location>
        <begin position="107"/>
        <end position="128"/>
    </location>
</feature>
<comment type="subcellular location">
    <subcellularLocation>
        <location evidence="8">Cell inner membrane</location>
        <topology evidence="8">Multi-pass membrane protein</topology>
    </subcellularLocation>
    <subcellularLocation>
        <location evidence="1">Cell membrane</location>
        <topology evidence="1">Multi-pass membrane protein</topology>
    </subcellularLocation>
</comment>
<dbReference type="CDD" id="cd17320">
    <property type="entry name" value="MFS_MdfA_MDR_like"/>
    <property type="match status" value="1"/>
</dbReference>
<evidence type="ECO:0000256" key="2">
    <source>
        <dbReference type="ARBA" id="ARBA00006236"/>
    </source>
</evidence>
<dbReference type="GO" id="GO:0005886">
    <property type="term" value="C:plasma membrane"/>
    <property type="evidence" value="ECO:0007669"/>
    <property type="project" value="UniProtKB-SubCell"/>
</dbReference>
<accession>A0A1G9UJT9</accession>
<dbReference type="Pfam" id="PF07690">
    <property type="entry name" value="MFS_1"/>
    <property type="match status" value="1"/>
</dbReference>
<dbReference type="InterPro" id="IPR011701">
    <property type="entry name" value="MFS"/>
</dbReference>
<feature type="transmembrane region" description="Helical" evidence="8">
    <location>
        <begin position="82"/>
        <end position="101"/>
    </location>
</feature>
<keyword evidence="11" id="KW-1185">Reference proteome</keyword>
<evidence type="ECO:0000256" key="5">
    <source>
        <dbReference type="ARBA" id="ARBA00022692"/>
    </source>
</evidence>
<feature type="transmembrane region" description="Helical" evidence="8">
    <location>
        <begin position="218"/>
        <end position="242"/>
    </location>
</feature>
<dbReference type="RefSeq" id="WP_091571446.1">
    <property type="nucleotide sequence ID" value="NZ_FNHP01000009.1"/>
</dbReference>
<evidence type="ECO:0000313" key="11">
    <source>
        <dbReference type="Proteomes" id="UP000198552"/>
    </source>
</evidence>
<evidence type="ECO:0000313" key="10">
    <source>
        <dbReference type="EMBL" id="SDM60168.1"/>
    </source>
</evidence>
<gene>
    <name evidence="10" type="ORF">SAMN05428957_10924</name>
</gene>
<dbReference type="Proteomes" id="UP000198552">
    <property type="component" value="Unassembled WGS sequence"/>
</dbReference>
<evidence type="ECO:0000256" key="8">
    <source>
        <dbReference type="RuleBase" id="RU365088"/>
    </source>
</evidence>
<dbReference type="OrthoDB" id="9814303at2"/>
<feature type="transmembrane region" description="Helical" evidence="8">
    <location>
        <begin position="170"/>
        <end position="187"/>
    </location>
</feature>